<dbReference type="RefSeq" id="WP_121935281.1">
    <property type="nucleotide sequence ID" value="NZ_RDOJ01000016.1"/>
</dbReference>
<sequence length="697" mass="79973">MIKKLITLFIIFSLIQETKAQVENDSIELFDNNDFVEIKEVLIQAQRKKMNADKAIYTFDKEALEKARYAKDLLNTLPELQIDFVSNTIKSTKGGITLILINGIESTDMQIRGIKPANVVRVEYFDIPPARWANRADQVVNIITNNPENGYVVGAEYLGAFSTGFLNGSTYANVTRGKHNFSAEYSINLRDYDNRENNNSYRYFLNSDEYFTQENRFDHFGYTFQDAALRYITVDDKYSFQAKLSMDFLNDFSYVDGTSLFAINKVNANHTTFKHKNSSYIKPTIDLYYSRNLSENDELIFNFVGSKFNTESYELSKEWVTNSGLSVFNNEMNLKASQTSIVGEISHIHKFKKGSLGSGARISTNKIDNELKNLVGETNYKVNYVENYFYSEYADKVDKFSYRIGLGLTNIHNKSAEITRDDWTFSPKIVLGYELNTKQNIRLSSTYFPTSPWSDALSSNVVQMVPNIVRKGNPYLEAQKHFDTSFIYSFNSKYFDLNTSLRYLHKSNAINEYFVYDAGLDAIALTYENADYSDLYRMQISGAIKPFGNDLLTLKVTVSPTSQTIKTSEGKELKKDFIGNNFNLTSVYKNFTFTYQLNFPVYSLDGAFLSTNENNNHLFLSYKLNDWSFTTGMFWIGMPSEYKTKSLDESLVNYTSHTQIWNNKNMFVLGLSYDFATGKRTNMNKKLNNNTADAASF</sequence>
<dbReference type="InterPro" id="IPR041700">
    <property type="entry name" value="OMP_b-brl_3"/>
</dbReference>
<evidence type="ECO:0000259" key="1">
    <source>
        <dbReference type="Pfam" id="PF14905"/>
    </source>
</evidence>
<evidence type="ECO:0000313" key="3">
    <source>
        <dbReference type="Proteomes" id="UP000275348"/>
    </source>
</evidence>
<dbReference type="EMBL" id="RDOJ01000016">
    <property type="protein sequence ID" value="RLZ07773.1"/>
    <property type="molecule type" value="Genomic_DNA"/>
</dbReference>
<feature type="domain" description="Outer membrane protein beta-barrel" evidence="1">
    <location>
        <begin position="296"/>
        <end position="599"/>
    </location>
</feature>
<dbReference type="SUPFAM" id="SSF56935">
    <property type="entry name" value="Porins"/>
    <property type="match status" value="1"/>
</dbReference>
<name>A0A3L9M5F5_9FLAO</name>
<gene>
    <name evidence="2" type="ORF">EAH69_10930</name>
</gene>
<comment type="caution">
    <text evidence="2">The sequence shown here is derived from an EMBL/GenBank/DDBJ whole genome shotgun (WGS) entry which is preliminary data.</text>
</comment>
<dbReference type="Proteomes" id="UP000275348">
    <property type="component" value="Unassembled WGS sequence"/>
</dbReference>
<protein>
    <submittedName>
        <fullName evidence="2">TonB-dependent receptor</fullName>
    </submittedName>
</protein>
<keyword evidence="3" id="KW-1185">Reference proteome</keyword>
<proteinExistence type="predicted"/>
<dbReference type="AlphaFoldDB" id="A0A3L9M5F5"/>
<reference evidence="2 3" key="1">
    <citation type="submission" date="2018-10" db="EMBL/GenBank/DDBJ databases">
        <authorList>
            <person name="Chen X."/>
        </authorList>
    </citation>
    <scope>NUCLEOTIDE SEQUENCE [LARGE SCALE GENOMIC DNA]</scope>
    <source>
        <strain evidence="2 3">YIM 102668</strain>
    </source>
</reference>
<keyword evidence="2" id="KW-0675">Receptor</keyword>
<dbReference type="OrthoDB" id="1098137at2"/>
<dbReference type="Pfam" id="PF14905">
    <property type="entry name" value="OMP_b-brl_3"/>
    <property type="match status" value="1"/>
</dbReference>
<organism evidence="2 3">
    <name type="scientific">Faecalibacter macacae</name>
    <dbReference type="NCBI Taxonomy" id="1859289"/>
    <lineage>
        <taxon>Bacteria</taxon>
        <taxon>Pseudomonadati</taxon>
        <taxon>Bacteroidota</taxon>
        <taxon>Flavobacteriia</taxon>
        <taxon>Flavobacteriales</taxon>
        <taxon>Weeksellaceae</taxon>
        <taxon>Faecalibacter</taxon>
    </lineage>
</organism>
<evidence type="ECO:0000313" key="2">
    <source>
        <dbReference type="EMBL" id="RLZ07773.1"/>
    </source>
</evidence>
<accession>A0A3L9M5F5</accession>